<evidence type="ECO:0000256" key="1">
    <source>
        <dbReference type="SAM" id="MobiDB-lite"/>
    </source>
</evidence>
<feature type="region of interest" description="Disordered" evidence="1">
    <location>
        <begin position="157"/>
        <end position="178"/>
    </location>
</feature>
<comment type="caution">
    <text evidence="2">The sequence shown here is derived from an EMBL/GenBank/DDBJ whole genome shotgun (WGS) entry which is preliminary data.</text>
</comment>
<name>A0A0F9AFZ5_9ZZZZ</name>
<gene>
    <name evidence="2" type="ORF">LCGC14_2577010</name>
</gene>
<dbReference type="AlphaFoldDB" id="A0A0F9AFZ5"/>
<accession>A0A0F9AFZ5</accession>
<organism evidence="2">
    <name type="scientific">marine sediment metagenome</name>
    <dbReference type="NCBI Taxonomy" id="412755"/>
    <lineage>
        <taxon>unclassified sequences</taxon>
        <taxon>metagenomes</taxon>
        <taxon>ecological metagenomes</taxon>
    </lineage>
</organism>
<sequence length="197" mass="21652">MEIQVGNYGPESLSRLDCDKLVRRLKAVQLFQEFTIYRCNLMDQGMAGEKAYREAARWIGSKLIAAEGGVEEEAEDGAFSDGKKLGNTEALARLRKAGLGKESNVAADNAWVHDVLSLARNGEWDQIPLDHIPGTGAVGVLENAMRDPGGFYDKHSRELMKGQNKDSTRRTAERDVRTHSERCQAILDACSSAEVVG</sequence>
<dbReference type="EMBL" id="LAZR01042923">
    <property type="protein sequence ID" value="KKL08325.1"/>
    <property type="molecule type" value="Genomic_DNA"/>
</dbReference>
<protein>
    <submittedName>
        <fullName evidence="2">Uncharacterized protein</fullName>
    </submittedName>
</protein>
<proteinExistence type="predicted"/>
<reference evidence="2" key="1">
    <citation type="journal article" date="2015" name="Nature">
        <title>Complex archaea that bridge the gap between prokaryotes and eukaryotes.</title>
        <authorList>
            <person name="Spang A."/>
            <person name="Saw J.H."/>
            <person name="Jorgensen S.L."/>
            <person name="Zaremba-Niedzwiedzka K."/>
            <person name="Martijn J."/>
            <person name="Lind A.E."/>
            <person name="van Eijk R."/>
            <person name="Schleper C."/>
            <person name="Guy L."/>
            <person name="Ettema T.J."/>
        </authorList>
    </citation>
    <scope>NUCLEOTIDE SEQUENCE</scope>
</reference>
<evidence type="ECO:0000313" key="2">
    <source>
        <dbReference type="EMBL" id="KKL08325.1"/>
    </source>
</evidence>